<protein>
    <recommendedName>
        <fullName evidence="4">DUF340 domain-containing protein</fullName>
    </recommendedName>
</protein>
<proteinExistence type="predicted"/>
<evidence type="ECO:0000256" key="1">
    <source>
        <dbReference type="SAM" id="Phobius"/>
    </source>
</evidence>
<reference evidence="2 3" key="1">
    <citation type="submission" date="2017-06" db="EMBL/GenBank/DDBJ databases">
        <title>Draft Genome Sequence of Natranaerobius trueperi halophilic, alkalithermophilic bacteria from soda lakes.</title>
        <authorList>
            <person name="Zhao B."/>
        </authorList>
    </citation>
    <scope>NUCLEOTIDE SEQUENCE [LARGE SCALE GENOMIC DNA]</scope>
    <source>
        <strain evidence="2 3">DSM 18760</strain>
    </source>
</reference>
<feature type="transmembrane region" description="Helical" evidence="1">
    <location>
        <begin position="7"/>
        <end position="24"/>
    </location>
</feature>
<keyword evidence="1" id="KW-0812">Transmembrane</keyword>
<gene>
    <name evidence="2" type="ORF">CDO51_04920</name>
</gene>
<accession>A0A226BZ51</accession>
<evidence type="ECO:0000313" key="2">
    <source>
        <dbReference type="EMBL" id="OWZ84062.1"/>
    </source>
</evidence>
<keyword evidence="1" id="KW-1133">Transmembrane helix</keyword>
<feature type="transmembrane region" description="Helical" evidence="1">
    <location>
        <begin position="30"/>
        <end position="49"/>
    </location>
</feature>
<sequence>MKASKAIIVFLIVSAITLIGNWLNVEINPIEALPGMLLLAAFAFVGWWISETFNRILPPIVFVSLIAILFTTPWTPGSEWVVDQINNVAFLATTTPVLAYAGISIGQDIDKFTAMGWRIIVLGFVVLTSTFVGSAIVAHIALNLFGII</sequence>
<keyword evidence="1" id="KW-0472">Membrane</keyword>
<evidence type="ECO:0000313" key="3">
    <source>
        <dbReference type="Proteomes" id="UP000214588"/>
    </source>
</evidence>
<dbReference type="Proteomes" id="UP000214588">
    <property type="component" value="Unassembled WGS sequence"/>
</dbReference>
<feature type="transmembrane region" description="Helical" evidence="1">
    <location>
        <begin position="119"/>
        <end position="142"/>
    </location>
</feature>
<dbReference type="EMBL" id="NIQC01000008">
    <property type="protein sequence ID" value="OWZ84062.1"/>
    <property type="molecule type" value="Genomic_DNA"/>
</dbReference>
<dbReference type="RefSeq" id="WP_089023194.1">
    <property type="nucleotide sequence ID" value="NZ_NIQC01000008.1"/>
</dbReference>
<feature type="transmembrane region" description="Helical" evidence="1">
    <location>
        <begin position="88"/>
        <end position="107"/>
    </location>
</feature>
<feature type="transmembrane region" description="Helical" evidence="1">
    <location>
        <begin position="56"/>
        <end position="76"/>
    </location>
</feature>
<comment type="caution">
    <text evidence="2">The sequence shown here is derived from an EMBL/GenBank/DDBJ whole genome shotgun (WGS) entry which is preliminary data.</text>
</comment>
<organism evidence="2 3">
    <name type="scientific">Natranaerobius trueperi</name>
    <dbReference type="NCBI Taxonomy" id="759412"/>
    <lineage>
        <taxon>Bacteria</taxon>
        <taxon>Bacillati</taxon>
        <taxon>Bacillota</taxon>
        <taxon>Clostridia</taxon>
        <taxon>Natranaerobiales</taxon>
        <taxon>Natranaerobiaceae</taxon>
        <taxon>Natranaerobius</taxon>
    </lineage>
</organism>
<dbReference type="AlphaFoldDB" id="A0A226BZ51"/>
<evidence type="ECO:0008006" key="4">
    <source>
        <dbReference type="Google" id="ProtNLM"/>
    </source>
</evidence>
<dbReference type="OrthoDB" id="6443879at2"/>
<name>A0A226BZ51_9FIRM</name>
<keyword evidence="3" id="KW-1185">Reference proteome</keyword>